<dbReference type="GeneID" id="17324908"/>
<evidence type="ECO:0000313" key="2">
    <source>
        <dbReference type="Proteomes" id="UP000012073"/>
    </source>
</evidence>
<dbReference type="PANTHER" id="PTHR34847">
    <property type="entry name" value="NODULATION PROTEIN U"/>
    <property type="match status" value="1"/>
</dbReference>
<keyword evidence="2" id="KW-1185">Reference proteome</keyword>
<dbReference type="OrthoDB" id="414294at2759"/>
<dbReference type="Gene3D" id="3.30.420.40">
    <property type="match status" value="1"/>
</dbReference>
<dbReference type="RefSeq" id="XP_005717193.1">
    <property type="nucleotide sequence ID" value="XM_005717136.1"/>
</dbReference>
<dbReference type="EMBL" id="HG001833">
    <property type="protein sequence ID" value="CDF37374.1"/>
    <property type="molecule type" value="Genomic_DNA"/>
</dbReference>
<organism evidence="1 2">
    <name type="scientific">Chondrus crispus</name>
    <name type="common">Carrageen Irish moss</name>
    <name type="synonym">Polymorpha crispa</name>
    <dbReference type="NCBI Taxonomy" id="2769"/>
    <lineage>
        <taxon>Eukaryota</taxon>
        <taxon>Rhodophyta</taxon>
        <taxon>Florideophyceae</taxon>
        <taxon>Rhodymeniophycidae</taxon>
        <taxon>Gigartinales</taxon>
        <taxon>Gigartinaceae</taxon>
        <taxon>Chondrus</taxon>
    </lineage>
</organism>
<accession>R7QH18</accession>
<gene>
    <name evidence="1" type="ORF">CHC_T00005610001</name>
</gene>
<proteinExistence type="predicted"/>
<dbReference type="PANTHER" id="PTHR34847:SF1">
    <property type="entry name" value="NODULATION PROTEIN U"/>
    <property type="match status" value="1"/>
</dbReference>
<protein>
    <submittedName>
        <fullName evidence="1">Uncharacterized protein</fullName>
    </submittedName>
</protein>
<dbReference type="Gramene" id="CDF37374">
    <property type="protein sequence ID" value="CDF37374"/>
    <property type="gene ID" value="CHC_T00005610001"/>
</dbReference>
<dbReference type="InterPro" id="IPR051338">
    <property type="entry name" value="NodU/CmcH_Carbamoyltrnsfr"/>
</dbReference>
<sequence>MIIGLNEYSHDTSMAIIHADTGSLLFAMSKERLTRRKHDGGDVSLLMRRGLSALADQFAFTDVAAFAEGIQLVVANNHHFRVAPFERRLPLQIALNYAPASTHTAWNLIGTPAGRLLAPLNLASKATKIEISHHLAHAYSAVYSAPVARGIVIVMDGMGDNRDDWVRAAFHGEKSYYSEERVCDDAPGFLQFPSHVHEARGVGYREAETAYRFTKDGRNVKLERLFKRWTPENEPPELPNHSFEEMDSVGAVYSRVAAIIFRDWNACGKVRIECLSINEIVVIINDNSHHFSDRGVQYSHCFELLTNSFQFVLFVRRVLFQGDGLSSVR</sequence>
<dbReference type="STRING" id="2769.R7QH18"/>
<evidence type="ECO:0000313" key="1">
    <source>
        <dbReference type="EMBL" id="CDF37374.1"/>
    </source>
</evidence>
<dbReference type="Proteomes" id="UP000012073">
    <property type="component" value="Unassembled WGS sequence"/>
</dbReference>
<name>R7QH18_CHOCR</name>
<dbReference type="AlphaFoldDB" id="R7QH18"/>
<reference evidence="2" key="1">
    <citation type="journal article" date="2013" name="Proc. Natl. Acad. Sci. U.S.A.">
        <title>Genome structure and metabolic features in the red seaweed Chondrus crispus shed light on evolution of the Archaeplastida.</title>
        <authorList>
            <person name="Collen J."/>
            <person name="Porcel B."/>
            <person name="Carre W."/>
            <person name="Ball S.G."/>
            <person name="Chaparro C."/>
            <person name="Tonon T."/>
            <person name="Barbeyron T."/>
            <person name="Michel G."/>
            <person name="Noel B."/>
            <person name="Valentin K."/>
            <person name="Elias M."/>
            <person name="Artiguenave F."/>
            <person name="Arun A."/>
            <person name="Aury J.M."/>
            <person name="Barbosa-Neto J.F."/>
            <person name="Bothwell J.H."/>
            <person name="Bouget F.Y."/>
            <person name="Brillet L."/>
            <person name="Cabello-Hurtado F."/>
            <person name="Capella-Gutierrez S."/>
            <person name="Charrier B."/>
            <person name="Cladiere L."/>
            <person name="Cock J.M."/>
            <person name="Coelho S.M."/>
            <person name="Colleoni C."/>
            <person name="Czjzek M."/>
            <person name="Da Silva C."/>
            <person name="Delage L."/>
            <person name="Denoeud F."/>
            <person name="Deschamps P."/>
            <person name="Dittami S.M."/>
            <person name="Gabaldon T."/>
            <person name="Gachon C.M."/>
            <person name="Groisillier A."/>
            <person name="Herve C."/>
            <person name="Jabbari K."/>
            <person name="Katinka M."/>
            <person name="Kloareg B."/>
            <person name="Kowalczyk N."/>
            <person name="Labadie K."/>
            <person name="Leblanc C."/>
            <person name="Lopez P.J."/>
            <person name="McLachlan D.H."/>
            <person name="Meslet-Cladiere L."/>
            <person name="Moustafa A."/>
            <person name="Nehr Z."/>
            <person name="Nyvall Collen P."/>
            <person name="Panaud O."/>
            <person name="Partensky F."/>
            <person name="Poulain J."/>
            <person name="Rensing S.A."/>
            <person name="Rousvoal S."/>
            <person name="Samson G."/>
            <person name="Symeonidi A."/>
            <person name="Weissenbach J."/>
            <person name="Zambounis A."/>
            <person name="Wincker P."/>
            <person name="Boyen C."/>
        </authorList>
    </citation>
    <scope>NUCLEOTIDE SEQUENCE [LARGE SCALE GENOMIC DNA]</scope>
    <source>
        <strain evidence="2">cv. Stackhouse</strain>
    </source>
</reference>
<dbReference type="KEGG" id="ccp:CHC_T00005610001"/>